<evidence type="ECO:0000313" key="2">
    <source>
        <dbReference type="EMBL" id="MBC8539925.1"/>
    </source>
</evidence>
<feature type="compositionally biased region" description="Polar residues" evidence="1">
    <location>
        <begin position="64"/>
        <end position="73"/>
    </location>
</feature>
<organism evidence="2 3">
    <name type="scientific">Congzhengia minquanensis</name>
    <dbReference type="NCBI Taxonomy" id="2763657"/>
    <lineage>
        <taxon>Bacteria</taxon>
        <taxon>Bacillati</taxon>
        <taxon>Bacillota</taxon>
        <taxon>Clostridia</taxon>
        <taxon>Eubacteriales</taxon>
        <taxon>Oscillospiraceae</taxon>
        <taxon>Congzhengia</taxon>
    </lineage>
</organism>
<evidence type="ECO:0000256" key="1">
    <source>
        <dbReference type="SAM" id="MobiDB-lite"/>
    </source>
</evidence>
<protein>
    <submittedName>
        <fullName evidence="2">Uncharacterized protein</fullName>
    </submittedName>
</protein>
<feature type="region of interest" description="Disordered" evidence="1">
    <location>
        <begin position="53"/>
        <end position="80"/>
    </location>
</feature>
<dbReference type="Proteomes" id="UP000611762">
    <property type="component" value="Unassembled WGS sequence"/>
</dbReference>
<keyword evidence="3" id="KW-1185">Reference proteome</keyword>
<dbReference type="EMBL" id="JACRSU010000001">
    <property type="protein sequence ID" value="MBC8539925.1"/>
    <property type="molecule type" value="Genomic_DNA"/>
</dbReference>
<evidence type="ECO:0000313" key="3">
    <source>
        <dbReference type="Proteomes" id="UP000611762"/>
    </source>
</evidence>
<dbReference type="RefSeq" id="WP_177677304.1">
    <property type="nucleotide sequence ID" value="NZ_JACRSU010000001.1"/>
</dbReference>
<proteinExistence type="predicted"/>
<accession>A0A926DMN2</accession>
<name>A0A926DMN2_9FIRM</name>
<sequence>MSRHTICGVCVTSEVYDPMADRTADYERERHERQVVKQLLSRLDAAALGSLPKTTGPAEFITDGQGNVTLVNERQQKKQS</sequence>
<comment type="caution">
    <text evidence="2">The sequence shown here is derived from an EMBL/GenBank/DDBJ whole genome shotgun (WGS) entry which is preliminary data.</text>
</comment>
<dbReference type="AlphaFoldDB" id="A0A926DMN2"/>
<reference evidence="2" key="1">
    <citation type="submission" date="2020-08" db="EMBL/GenBank/DDBJ databases">
        <title>Genome public.</title>
        <authorList>
            <person name="Liu C."/>
            <person name="Sun Q."/>
        </authorList>
    </citation>
    <scope>NUCLEOTIDE SEQUENCE</scope>
    <source>
        <strain evidence="2">H8</strain>
    </source>
</reference>
<gene>
    <name evidence="2" type="ORF">H8698_02905</name>
</gene>